<dbReference type="AlphaFoldDB" id="A0A5J5G0X2"/>
<keyword evidence="5" id="KW-1185">Reference proteome</keyword>
<organism evidence="4 5">
    <name type="scientific">Paenibacillus spiritus</name>
    <dbReference type="NCBI Taxonomy" id="2496557"/>
    <lineage>
        <taxon>Bacteria</taxon>
        <taxon>Bacillati</taxon>
        <taxon>Bacillota</taxon>
        <taxon>Bacilli</taxon>
        <taxon>Bacillales</taxon>
        <taxon>Paenibacillaceae</taxon>
        <taxon>Paenibacillus</taxon>
    </lineage>
</organism>
<dbReference type="InterPro" id="IPR019606">
    <property type="entry name" value="GerMN"/>
</dbReference>
<dbReference type="SMART" id="SM00909">
    <property type="entry name" value="Germane"/>
    <property type="match status" value="2"/>
</dbReference>
<evidence type="ECO:0000313" key="5">
    <source>
        <dbReference type="Proteomes" id="UP000367750"/>
    </source>
</evidence>
<evidence type="ECO:0000256" key="2">
    <source>
        <dbReference type="SAM" id="SignalP"/>
    </source>
</evidence>
<dbReference type="Proteomes" id="UP000367750">
    <property type="component" value="Unassembled WGS sequence"/>
</dbReference>
<dbReference type="EMBL" id="VYKK01000021">
    <property type="protein sequence ID" value="KAA9000354.1"/>
    <property type="molecule type" value="Genomic_DNA"/>
</dbReference>
<feature type="domain" description="GerMN" evidence="3">
    <location>
        <begin position="143"/>
        <end position="233"/>
    </location>
</feature>
<dbReference type="Pfam" id="PF10646">
    <property type="entry name" value="Germane"/>
    <property type="match status" value="2"/>
</dbReference>
<evidence type="ECO:0000313" key="4">
    <source>
        <dbReference type="EMBL" id="KAA9000354.1"/>
    </source>
</evidence>
<evidence type="ECO:0000256" key="1">
    <source>
        <dbReference type="SAM" id="MobiDB-lite"/>
    </source>
</evidence>
<feature type="domain" description="GerMN" evidence="3">
    <location>
        <begin position="292"/>
        <end position="379"/>
    </location>
</feature>
<name>A0A5J5G0X2_9BACL</name>
<feature type="signal peptide" evidence="2">
    <location>
        <begin position="1"/>
        <end position="35"/>
    </location>
</feature>
<gene>
    <name evidence="4" type="ORF">F4V43_14560</name>
</gene>
<dbReference type="PROSITE" id="PS51257">
    <property type="entry name" value="PROKAR_LIPOPROTEIN"/>
    <property type="match status" value="1"/>
</dbReference>
<dbReference type="OrthoDB" id="1715058at2"/>
<feature type="region of interest" description="Disordered" evidence="1">
    <location>
        <begin position="54"/>
        <end position="116"/>
    </location>
</feature>
<evidence type="ECO:0000259" key="3">
    <source>
        <dbReference type="SMART" id="SM00909"/>
    </source>
</evidence>
<accession>A0A5J5G0X2</accession>
<comment type="caution">
    <text evidence="4">The sequence shown here is derived from an EMBL/GenBank/DDBJ whole genome shotgun (WGS) entry which is preliminary data.</text>
</comment>
<protein>
    <recommendedName>
        <fullName evidence="3">GerMN domain-containing protein</fullName>
    </recommendedName>
</protein>
<keyword evidence="2" id="KW-0732">Signal</keyword>
<dbReference type="RefSeq" id="WP_150458983.1">
    <property type="nucleotide sequence ID" value="NZ_VYKK01000021.1"/>
</dbReference>
<reference evidence="4 5" key="1">
    <citation type="submission" date="2019-09" db="EMBL/GenBank/DDBJ databases">
        <title>Bacillus ochoae sp. nov., Paenibacillus whitsoniae sp. nov., Paenibacillus spiritus sp. nov. Isolated from the Mars Exploration Rover during spacecraft assembly.</title>
        <authorList>
            <person name="Seuylemezian A."/>
            <person name="Vaishampayan P."/>
        </authorList>
    </citation>
    <scope>NUCLEOTIDE SEQUENCE [LARGE SCALE GENOMIC DNA]</scope>
    <source>
        <strain evidence="4 5">MER_111</strain>
    </source>
</reference>
<sequence>MNHRKKMIGISAACLLAVPLTLSGCSLFGSENASAIDPPPAEVEAQMLQTAGGGEAGVFSSADGSAPDSTVAAAGTGESAAPTANETGALPASASVTEDGSGGPASPASKEEESRTAVYLQNDSGLLAPIALKLPGSGSADALKQSLEALVEGGAYAASLPQGFHGVLPAGTVIKNVSVDKGTAVVEFGGSFTDYRAADERKVLEAVAWTLTGEDGVSGVRLMLNGKNLTEMPLLKTPLDRPLTRSLGINLEKKGMTTNSSAVTVYFASVTPEGESYYVPVTRYVDPGHDLLQAAMQELIAGPDAGDGLESVLTSGTKLESVRKEQNGVVNVALTDDMFGDTDAVPAEFLESVVLTLSQNADDSLVQVRLNGKETVKGSDNVDYGQPVSAPQYINELAL</sequence>
<proteinExistence type="predicted"/>
<feature type="chain" id="PRO_5023888035" description="GerMN domain-containing protein" evidence="2">
    <location>
        <begin position="36"/>
        <end position="399"/>
    </location>
</feature>